<dbReference type="Proteomes" id="UP000181936">
    <property type="component" value="Chromosome"/>
</dbReference>
<gene>
    <name evidence="1" type="ORF">A9C19_13335</name>
</gene>
<dbReference type="EMBL" id="CP016020">
    <property type="protein sequence ID" value="APH05653.1"/>
    <property type="molecule type" value="Genomic_DNA"/>
</dbReference>
<reference evidence="1 2" key="1">
    <citation type="journal article" date="2016" name="Sci. Rep.">
        <title>Complete genome sequence and transcriptomic analysis of a novel marine strain Bacillus weihaiensis reveals the mechanism of brown algae degradation.</title>
        <authorList>
            <person name="Zhu Y."/>
            <person name="Chen P."/>
            <person name="Bao Y."/>
            <person name="Men Y."/>
            <person name="Zeng Y."/>
            <person name="Yang J."/>
            <person name="Sun J."/>
            <person name="Sun Y."/>
        </authorList>
    </citation>
    <scope>NUCLEOTIDE SEQUENCE [LARGE SCALE GENOMIC DNA]</scope>
    <source>
        <strain evidence="1 2">Alg07</strain>
    </source>
</reference>
<accession>A0A1L3MTI8</accession>
<dbReference type="KEGG" id="bwh:A9C19_13335"/>
<protein>
    <submittedName>
        <fullName evidence="1">Uncharacterized protein</fullName>
    </submittedName>
</protein>
<dbReference type="Pfam" id="PF19524">
    <property type="entry name" value="DUF6054"/>
    <property type="match status" value="1"/>
</dbReference>
<dbReference type="STRING" id="1547283.A9C19_13335"/>
<dbReference type="InterPro" id="IPR046117">
    <property type="entry name" value="DUF6054"/>
</dbReference>
<dbReference type="AlphaFoldDB" id="A0A1L3MTI8"/>
<sequence>MEDKEITTLVFDNFFFRNGSTASLTVLLDHIDGETVMKCVSTGNGEGILDIGWGSGKSFINRKRRVVVEEDITGVVREE</sequence>
<evidence type="ECO:0000313" key="2">
    <source>
        <dbReference type="Proteomes" id="UP000181936"/>
    </source>
</evidence>
<proteinExistence type="predicted"/>
<keyword evidence="2" id="KW-1185">Reference proteome</keyword>
<name>A0A1L3MTI8_9BACI</name>
<dbReference type="RefSeq" id="WP_072580446.1">
    <property type="nucleotide sequence ID" value="NZ_CP016020.1"/>
</dbReference>
<organism evidence="1 2">
    <name type="scientific">Bacillus weihaiensis</name>
    <dbReference type="NCBI Taxonomy" id="1547283"/>
    <lineage>
        <taxon>Bacteria</taxon>
        <taxon>Bacillati</taxon>
        <taxon>Bacillota</taxon>
        <taxon>Bacilli</taxon>
        <taxon>Bacillales</taxon>
        <taxon>Bacillaceae</taxon>
        <taxon>Bacillus</taxon>
    </lineage>
</organism>
<evidence type="ECO:0000313" key="1">
    <source>
        <dbReference type="EMBL" id="APH05653.1"/>
    </source>
</evidence>